<sequence>MAKNTMEYRIEARLRLMTASEFHARIHEEDFRHVFLGDREWTPKVPVLPALWNTTVEELSEHIEWHCTEEHEYLAVPVLIKDPLKLACILVTEPFDVFEPEMTMGEVSEALGQTSDWAFAKEIDVRVQNEPEIRRLLQLV</sequence>
<dbReference type="Proteomes" id="UP001054925">
    <property type="component" value="Unassembled WGS sequence"/>
</dbReference>
<organism evidence="1 2">
    <name type="scientific">Corynebacterium ammoniagenes</name>
    <name type="common">Brevibacterium ammoniagenes</name>
    <dbReference type="NCBI Taxonomy" id="1697"/>
    <lineage>
        <taxon>Bacteria</taxon>
        <taxon>Bacillati</taxon>
        <taxon>Actinomycetota</taxon>
        <taxon>Actinomycetes</taxon>
        <taxon>Mycobacteriales</taxon>
        <taxon>Corynebacteriaceae</taxon>
        <taxon>Corynebacterium</taxon>
    </lineage>
</organism>
<evidence type="ECO:0008006" key="3">
    <source>
        <dbReference type="Google" id="ProtNLM"/>
    </source>
</evidence>
<gene>
    <name evidence="1" type="ORF">CAT723_04580</name>
</gene>
<comment type="caution">
    <text evidence="1">The sequence shown here is derived from an EMBL/GenBank/DDBJ whole genome shotgun (WGS) entry which is preliminary data.</text>
</comment>
<dbReference type="AlphaFoldDB" id="A0AAV5G1K6"/>
<evidence type="ECO:0000313" key="2">
    <source>
        <dbReference type="Proteomes" id="UP001054925"/>
    </source>
</evidence>
<evidence type="ECO:0000313" key="1">
    <source>
        <dbReference type="EMBL" id="GJN41979.1"/>
    </source>
</evidence>
<proteinExistence type="predicted"/>
<reference evidence="1" key="1">
    <citation type="submission" date="2021-12" db="EMBL/GenBank/DDBJ databases">
        <title>Draft genome sequence of Corynebacterium ammoniagenes strain T-723.</title>
        <authorList>
            <person name="Matsuzawa M."/>
            <person name="Hiratani M."/>
            <person name="Abe I."/>
            <person name="Tsuji Y."/>
            <person name="Nakamura J."/>
        </authorList>
    </citation>
    <scope>NUCLEOTIDE SEQUENCE</scope>
    <source>
        <strain evidence="1">T-723</strain>
    </source>
</reference>
<accession>A0AAV5G1K6</accession>
<name>A0AAV5G1K6_CORAM</name>
<dbReference type="RefSeq" id="WP_236163539.1">
    <property type="nucleotide sequence ID" value="NZ_BQKK01000001.1"/>
</dbReference>
<dbReference type="EMBL" id="BQKK01000001">
    <property type="protein sequence ID" value="GJN41979.1"/>
    <property type="molecule type" value="Genomic_DNA"/>
</dbReference>
<protein>
    <recommendedName>
        <fullName evidence="3">GAF domain-containing protein</fullName>
    </recommendedName>
</protein>